<proteinExistence type="inferred from homology"/>
<feature type="domain" description="DUF8040" evidence="9">
    <location>
        <begin position="71"/>
        <end position="153"/>
    </location>
</feature>
<dbReference type="KEGG" id="foc:113216473"/>
<dbReference type="AlphaFoldDB" id="A0A6J1TGX6"/>
<dbReference type="InterPro" id="IPR027806">
    <property type="entry name" value="HARBI1_dom"/>
</dbReference>
<gene>
    <name evidence="11" type="primary">LOC113216473</name>
</gene>
<evidence type="ECO:0000313" key="11">
    <source>
        <dbReference type="RefSeq" id="XP_026292002.1"/>
    </source>
</evidence>
<evidence type="ECO:0000256" key="5">
    <source>
        <dbReference type="ARBA" id="ARBA00022723"/>
    </source>
</evidence>
<sequence>MRKVDKNKLVVIASILLEEFEEDDDVLSVIGTRRNATNSVATSLIKERRKHFRLGQLYKNDLNWIDRYLDSDFHRRFRMKKETYRALVEVIRPHYPVKEHRGDAQVVDVERAVIMTLHYLGQEVSMDYVGDKYGFTGSTVHKEVHRIVAILCSLKSTFIVWPTGDECHIVQQQFHERAGFPGVVGAIDGCHVEVLAPAADQDSYTDRKSDHSIILQGVCTATKIFTNVSVGTPGSRNDCRALAFSSLYRKVTTEGHRSLFYDDNYHLVGDKAYPNRSWLLAPFKNYGNLTRMQRRYNYKHSVTRVVIEHTFGLLKGRW</sequence>
<dbReference type="PANTHER" id="PTHR22930:SF85">
    <property type="entry name" value="GH03217P-RELATED"/>
    <property type="match status" value="1"/>
</dbReference>
<comment type="subcellular location">
    <subcellularLocation>
        <location evidence="2">Nucleus</location>
    </subcellularLocation>
</comment>
<protein>
    <submittedName>
        <fullName evidence="11">Nuclease HARBI1</fullName>
    </submittedName>
</protein>
<keyword evidence="6" id="KW-0378">Hydrolase</keyword>
<dbReference type="Proteomes" id="UP000504606">
    <property type="component" value="Unplaced"/>
</dbReference>
<dbReference type="InterPro" id="IPR058353">
    <property type="entry name" value="DUF8040"/>
</dbReference>
<keyword evidence="4" id="KW-0540">Nuclease</keyword>
<dbReference type="GeneID" id="113216473"/>
<dbReference type="GO" id="GO:0046872">
    <property type="term" value="F:metal ion binding"/>
    <property type="evidence" value="ECO:0007669"/>
    <property type="project" value="UniProtKB-KW"/>
</dbReference>
<evidence type="ECO:0000259" key="9">
    <source>
        <dbReference type="Pfam" id="PF26138"/>
    </source>
</evidence>
<comment type="cofactor">
    <cofactor evidence="1">
        <name>a divalent metal cation</name>
        <dbReference type="ChEBI" id="CHEBI:60240"/>
    </cofactor>
</comment>
<evidence type="ECO:0000256" key="1">
    <source>
        <dbReference type="ARBA" id="ARBA00001968"/>
    </source>
</evidence>
<reference evidence="11" key="1">
    <citation type="submission" date="2025-08" db="UniProtKB">
        <authorList>
            <consortium name="RefSeq"/>
        </authorList>
    </citation>
    <scope>IDENTIFICATION</scope>
    <source>
        <tissue evidence="11">Whole organism</tissue>
    </source>
</reference>
<name>A0A6J1TGX6_FRAOC</name>
<comment type="similarity">
    <text evidence="3">Belongs to the HARBI1 family.</text>
</comment>
<evidence type="ECO:0000256" key="6">
    <source>
        <dbReference type="ARBA" id="ARBA00022801"/>
    </source>
</evidence>
<keyword evidence="7" id="KW-0539">Nucleus</keyword>
<dbReference type="Pfam" id="PF13359">
    <property type="entry name" value="DDE_Tnp_4"/>
    <property type="match status" value="1"/>
</dbReference>
<dbReference type="InterPro" id="IPR045249">
    <property type="entry name" value="HARBI1-like"/>
</dbReference>
<dbReference type="RefSeq" id="XP_026292002.1">
    <property type="nucleotide sequence ID" value="XM_026436217.2"/>
</dbReference>
<dbReference type="OrthoDB" id="7533971at2759"/>
<dbReference type="GO" id="GO:0004518">
    <property type="term" value="F:nuclease activity"/>
    <property type="evidence" value="ECO:0007669"/>
    <property type="project" value="UniProtKB-KW"/>
</dbReference>
<evidence type="ECO:0000256" key="4">
    <source>
        <dbReference type="ARBA" id="ARBA00022722"/>
    </source>
</evidence>
<dbReference type="Pfam" id="PF26138">
    <property type="entry name" value="DUF8040"/>
    <property type="match status" value="1"/>
</dbReference>
<evidence type="ECO:0000259" key="8">
    <source>
        <dbReference type="Pfam" id="PF13359"/>
    </source>
</evidence>
<feature type="domain" description="DDE Tnp4" evidence="8">
    <location>
        <begin position="187"/>
        <end position="318"/>
    </location>
</feature>
<keyword evidence="10" id="KW-1185">Reference proteome</keyword>
<evidence type="ECO:0000256" key="3">
    <source>
        <dbReference type="ARBA" id="ARBA00006958"/>
    </source>
</evidence>
<dbReference type="PANTHER" id="PTHR22930">
    <property type="match status" value="1"/>
</dbReference>
<dbReference type="GO" id="GO:0016787">
    <property type="term" value="F:hydrolase activity"/>
    <property type="evidence" value="ECO:0007669"/>
    <property type="project" value="UniProtKB-KW"/>
</dbReference>
<organism evidence="10 11">
    <name type="scientific">Frankliniella occidentalis</name>
    <name type="common">Western flower thrips</name>
    <name type="synonym">Euthrips occidentalis</name>
    <dbReference type="NCBI Taxonomy" id="133901"/>
    <lineage>
        <taxon>Eukaryota</taxon>
        <taxon>Metazoa</taxon>
        <taxon>Ecdysozoa</taxon>
        <taxon>Arthropoda</taxon>
        <taxon>Hexapoda</taxon>
        <taxon>Insecta</taxon>
        <taxon>Pterygota</taxon>
        <taxon>Neoptera</taxon>
        <taxon>Paraneoptera</taxon>
        <taxon>Thysanoptera</taxon>
        <taxon>Terebrantia</taxon>
        <taxon>Thripoidea</taxon>
        <taxon>Thripidae</taxon>
        <taxon>Frankliniella</taxon>
    </lineage>
</organism>
<dbReference type="GO" id="GO:0005634">
    <property type="term" value="C:nucleus"/>
    <property type="evidence" value="ECO:0007669"/>
    <property type="project" value="UniProtKB-SubCell"/>
</dbReference>
<evidence type="ECO:0000313" key="10">
    <source>
        <dbReference type="Proteomes" id="UP000504606"/>
    </source>
</evidence>
<evidence type="ECO:0000256" key="2">
    <source>
        <dbReference type="ARBA" id="ARBA00004123"/>
    </source>
</evidence>
<keyword evidence="5" id="KW-0479">Metal-binding</keyword>
<evidence type="ECO:0000256" key="7">
    <source>
        <dbReference type="ARBA" id="ARBA00023242"/>
    </source>
</evidence>
<accession>A0A6J1TGX6</accession>